<keyword evidence="3" id="KW-1185">Reference proteome</keyword>
<comment type="caution">
    <text evidence="2">The sequence shown here is derived from an EMBL/GenBank/DDBJ whole genome shotgun (WGS) entry which is preliminary data.</text>
</comment>
<feature type="region of interest" description="Disordered" evidence="1">
    <location>
        <begin position="36"/>
        <end position="55"/>
    </location>
</feature>
<reference evidence="2 3" key="1">
    <citation type="journal article" date="2019" name="Commun. Biol.">
        <title>The bagworm genome reveals a unique fibroin gene that provides high tensile strength.</title>
        <authorList>
            <person name="Kono N."/>
            <person name="Nakamura H."/>
            <person name="Ohtoshi R."/>
            <person name="Tomita M."/>
            <person name="Numata K."/>
            <person name="Arakawa K."/>
        </authorList>
    </citation>
    <scope>NUCLEOTIDE SEQUENCE [LARGE SCALE GENOMIC DNA]</scope>
</reference>
<dbReference type="EMBL" id="BGZK01000398">
    <property type="protein sequence ID" value="GBP41376.1"/>
    <property type="molecule type" value="Genomic_DNA"/>
</dbReference>
<evidence type="ECO:0000313" key="3">
    <source>
        <dbReference type="Proteomes" id="UP000299102"/>
    </source>
</evidence>
<dbReference type="AlphaFoldDB" id="A0A4C1VQH5"/>
<proteinExistence type="predicted"/>
<feature type="compositionally biased region" description="Basic and acidic residues" evidence="1">
    <location>
        <begin position="36"/>
        <end position="45"/>
    </location>
</feature>
<evidence type="ECO:0000313" key="2">
    <source>
        <dbReference type="EMBL" id="GBP41376.1"/>
    </source>
</evidence>
<accession>A0A4C1VQH5</accession>
<gene>
    <name evidence="2" type="ORF">EVAR_84720_1</name>
</gene>
<name>A0A4C1VQH5_EUMVA</name>
<organism evidence="2 3">
    <name type="scientific">Eumeta variegata</name>
    <name type="common">Bagworm moth</name>
    <name type="synonym">Eumeta japonica</name>
    <dbReference type="NCBI Taxonomy" id="151549"/>
    <lineage>
        <taxon>Eukaryota</taxon>
        <taxon>Metazoa</taxon>
        <taxon>Ecdysozoa</taxon>
        <taxon>Arthropoda</taxon>
        <taxon>Hexapoda</taxon>
        <taxon>Insecta</taxon>
        <taxon>Pterygota</taxon>
        <taxon>Neoptera</taxon>
        <taxon>Endopterygota</taxon>
        <taxon>Lepidoptera</taxon>
        <taxon>Glossata</taxon>
        <taxon>Ditrysia</taxon>
        <taxon>Tineoidea</taxon>
        <taxon>Psychidae</taxon>
        <taxon>Oiketicinae</taxon>
        <taxon>Eumeta</taxon>
    </lineage>
</organism>
<protein>
    <submittedName>
        <fullName evidence="2">Uncharacterized protein</fullName>
    </submittedName>
</protein>
<dbReference type="Proteomes" id="UP000299102">
    <property type="component" value="Unassembled WGS sequence"/>
</dbReference>
<sequence>MIKICRRAPPVIPSGTHLSSAVRVIGPSQRFLRDQRVRPAPETKRSPPPMDTCNDRGITIESIVERQPSRWVLIASFRWYSIGKELTTVVLDAETAPCPQGCHGASKFACTKMPSQNLQRASMDGLMTKSI</sequence>
<evidence type="ECO:0000256" key="1">
    <source>
        <dbReference type="SAM" id="MobiDB-lite"/>
    </source>
</evidence>